<organism evidence="1 2">
    <name type="scientific">Halobacteriovorax vibrionivorans</name>
    <dbReference type="NCBI Taxonomy" id="2152716"/>
    <lineage>
        <taxon>Bacteria</taxon>
        <taxon>Pseudomonadati</taxon>
        <taxon>Bdellovibrionota</taxon>
        <taxon>Bacteriovoracia</taxon>
        <taxon>Bacteriovoracales</taxon>
        <taxon>Halobacteriovoraceae</taxon>
        <taxon>Halobacteriovorax</taxon>
    </lineage>
</organism>
<name>A0ABY0IIK7_9BACT</name>
<dbReference type="EMBL" id="QDKL01000002">
    <property type="protein sequence ID" value="RZF21963.1"/>
    <property type="molecule type" value="Genomic_DNA"/>
</dbReference>
<reference evidence="2" key="1">
    <citation type="journal article" date="2019" name="Int. J. Syst. Evol. Microbiol.">
        <title>Halobacteriovorax valvorus sp. nov., a novel prokaryotic predator isolated from coastal seawater of China.</title>
        <authorList>
            <person name="Chen M.-X."/>
        </authorList>
    </citation>
    <scope>NUCLEOTIDE SEQUENCE [LARGE SCALE GENOMIC DNA]</scope>
    <source>
        <strain evidence="2">BL9</strain>
    </source>
</reference>
<dbReference type="RefSeq" id="WP_133296936.1">
    <property type="nucleotide sequence ID" value="NZ_QDKL01000002.1"/>
</dbReference>
<keyword evidence="2" id="KW-1185">Reference proteome</keyword>
<dbReference type="Proteomes" id="UP000443582">
    <property type="component" value="Unassembled WGS sequence"/>
</dbReference>
<accession>A0ABY0IIK7</accession>
<comment type="caution">
    <text evidence="1">The sequence shown here is derived from an EMBL/GenBank/DDBJ whole genome shotgun (WGS) entry which is preliminary data.</text>
</comment>
<sequence>MDFMVVGISCSFGNLYKKGHLSVALYIYFILDIFCSSCGKSAPTGSFEAEMDVIQESKSEARVIRLFTTNKKGHLSVALYIYFILDIFC</sequence>
<evidence type="ECO:0000313" key="2">
    <source>
        <dbReference type="Proteomes" id="UP000443582"/>
    </source>
</evidence>
<proteinExistence type="predicted"/>
<gene>
    <name evidence="1" type="ORF">DAY19_09760</name>
</gene>
<protein>
    <submittedName>
        <fullName evidence="1">Uncharacterized protein</fullName>
    </submittedName>
</protein>
<evidence type="ECO:0000313" key="1">
    <source>
        <dbReference type="EMBL" id="RZF21963.1"/>
    </source>
</evidence>